<dbReference type="SFLD" id="SFLDG00179">
    <property type="entry name" value="mandelate_racemase"/>
    <property type="match status" value="1"/>
</dbReference>
<feature type="domain" description="Mandelate racemase/muconate lactonizing enzyme C-terminal" evidence="4">
    <location>
        <begin position="109"/>
        <end position="202"/>
    </location>
</feature>
<dbReference type="Pfam" id="PF02746">
    <property type="entry name" value="MR_MLE_N"/>
    <property type="match status" value="1"/>
</dbReference>
<evidence type="ECO:0000256" key="1">
    <source>
        <dbReference type="ARBA" id="ARBA00001946"/>
    </source>
</evidence>
<dbReference type="CDD" id="cd03316">
    <property type="entry name" value="MR_like"/>
    <property type="match status" value="1"/>
</dbReference>
<keyword evidence="6" id="KW-1185">Reference proteome</keyword>
<dbReference type="SUPFAM" id="SSF51604">
    <property type="entry name" value="Enolase C-terminal domain-like"/>
    <property type="match status" value="1"/>
</dbReference>
<sequence>MTTESGVVGYGEAFGPPVVIASIIQEIQHLYIGKEVSQVPNLTGKLMNMFYHTASKGLMLCALSGVEIASYDAFGKILNVPVYNLLGGKARDRFKLYGSTGYITESKSLHTLKEQVERVKSLNLQAIKIKVGTSLQEDIARVKVVREHYPEVQLMIDINGNYTADLAIKSLENLEKYNIYWVEEPVPPYDYSGFKKIKQAFPSILLTTGEAEYTRYGFREIIQEAMVDIIQPDVTKCGGLHEAKAICMMAQTNNIRISPHIWGGVVGRAAAIQLMAATPHYPHSLAEPEAMLFEYDLGKNALRDQVGLANFQIDAGWLRVGDAPGLGVEIDEEKLTYYQVRREAVK</sequence>
<dbReference type="Gene3D" id="3.30.390.10">
    <property type="entry name" value="Enolase-like, N-terminal domain"/>
    <property type="match status" value="1"/>
</dbReference>
<gene>
    <name evidence="5" type="ORF">M3202_11875</name>
</gene>
<evidence type="ECO:0000256" key="3">
    <source>
        <dbReference type="ARBA" id="ARBA00022842"/>
    </source>
</evidence>
<dbReference type="PANTHER" id="PTHR13794">
    <property type="entry name" value="ENOLASE SUPERFAMILY, MANDELATE RACEMASE"/>
    <property type="match status" value="1"/>
</dbReference>
<keyword evidence="3" id="KW-0460">Magnesium</keyword>
<comment type="caution">
    <text evidence="5">The sequence shown here is derived from an EMBL/GenBank/DDBJ whole genome shotgun (WGS) entry which is preliminary data.</text>
</comment>
<dbReference type="GO" id="GO:0016836">
    <property type="term" value="F:hydro-lyase activity"/>
    <property type="evidence" value="ECO:0007669"/>
    <property type="project" value="TreeGrafter"/>
</dbReference>
<dbReference type="InterPro" id="IPR036849">
    <property type="entry name" value="Enolase-like_C_sf"/>
</dbReference>
<dbReference type="InterPro" id="IPR013341">
    <property type="entry name" value="Mandelate_racemase_N_dom"/>
</dbReference>
<dbReference type="GO" id="GO:0009063">
    <property type="term" value="P:amino acid catabolic process"/>
    <property type="evidence" value="ECO:0007669"/>
    <property type="project" value="InterPro"/>
</dbReference>
<keyword evidence="2" id="KW-0479">Metal-binding</keyword>
<dbReference type="SMART" id="SM00922">
    <property type="entry name" value="MR_MLE"/>
    <property type="match status" value="1"/>
</dbReference>
<dbReference type="PROSITE" id="PS00909">
    <property type="entry name" value="MR_MLE_2"/>
    <property type="match status" value="1"/>
</dbReference>
<dbReference type="GO" id="GO:0000287">
    <property type="term" value="F:magnesium ion binding"/>
    <property type="evidence" value="ECO:0007669"/>
    <property type="project" value="TreeGrafter"/>
</dbReference>
<proteinExistence type="predicted"/>
<evidence type="ECO:0000313" key="5">
    <source>
        <dbReference type="EMBL" id="MCM3714777.1"/>
    </source>
</evidence>
<comment type="cofactor">
    <cofactor evidence="1">
        <name>Mg(2+)</name>
        <dbReference type="ChEBI" id="CHEBI:18420"/>
    </cofactor>
</comment>
<dbReference type="EMBL" id="JAMBOL010000009">
    <property type="protein sequence ID" value="MCM3714777.1"/>
    <property type="molecule type" value="Genomic_DNA"/>
</dbReference>
<dbReference type="InterPro" id="IPR029017">
    <property type="entry name" value="Enolase-like_N"/>
</dbReference>
<reference evidence="5" key="1">
    <citation type="submission" date="2022-05" db="EMBL/GenBank/DDBJ databases">
        <title>Comparative Genomics of Spacecraft Associated Microbes.</title>
        <authorList>
            <person name="Tran M.T."/>
            <person name="Wright A."/>
            <person name="Seuylemezian A."/>
            <person name="Eisen J."/>
            <person name="Coil D."/>
        </authorList>
    </citation>
    <scope>NUCLEOTIDE SEQUENCE</scope>
    <source>
        <strain evidence="5">214.1.1</strain>
    </source>
</reference>
<evidence type="ECO:0000256" key="2">
    <source>
        <dbReference type="ARBA" id="ARBA00022723"/>
    </source>
</evidence>
<dbReference type="InterPro" id="IPR046945">
    <property type="entry name" value="RHMD-like"/>
</dbReference>
<protein>
    <submittedName>
        <fullName evidence="5">Mandelate racemase/muconate lactonizing enzyme family protein</fullName>
    </submittedName>
</protein>
<dbReference type="SFLD" id="SFLDS00001">
    <property type="entry name" value="Enolase"/>
    <property type="match status" value="1"/>
</dbReference>
<dbReference type="Gene3D" id="3.20.20.120">
    <property type="entry name" value="Enolase-like C-terminal domain"/>
    <property type="match status" value="1"/>
</dbReference>
<accession>A0A9X2DSS3</accession>
<organism evidence="5 6">
    <name type="scientific">Halalkalibacter oceani</name>
    <dbReference type="NCBI Taxonomy" id="1653776"/>
    <lineage>
        <taxon>Bacteria</taxon>
        <taxon>Bacillati</taxon>
        <taxon>Bacillota</taxon>
        <taxon>Bacilli</taxon>
        <taxon>Bacillales</taxon>
        <taxon>Bacillaceae</taxon>
        <taxon>Halalkalibacter</taxon>
    </lineage>
</organism>
<evidence type="ECO:0000313" key="6">
    <source>
        <dbReference type="Proteomes" id="UP001139179"/>
    </source>
</evidence>
<dbReference type="SUPFAM" id="SSF54826">
    <property type="entry name" value="Enolase N-terminal domain-like"/>
    <property type="match status" value="1"/>
</dbReference>
<dbReference type="GO" id="GO:0016052">
    <property type="term" value="P:carbohydrate catabolic process"/>
    <property type="evidence" value="ECO:0007669"/>
    <property type="project" value="TreeGrafter"/>
</dbReference>
<dbReference type="Proteomes" id="UP001139179">
    <property type="component" value="Unassembled WGS sequence"/>
</dbReference>
<dbReference type="PANTHER" id="PTHR13794:SF58">
    <property type="entry name" value="MITOCHONDRIAL ENOLASE SUPERFAMILY MEMBER 1"/>
    <property type="match status" value="1"/>
</dbReference>
<evidence type="ECO:0000259" key="4">
    <source>
        <dbReference type="SMART" id="SM00922"/>
    </source>
</evidence>
<dbReference type="InterPro" id="IPR029065">
    <property type="entry name" value="Enolase_C-like"/>
</dbReference>
<dbReference type="InterPro" id="IPR018110">
    <property type="entry name" value="Mandel_Rmase/mucon_lact_enz_CS"/>
</dbReference>
<dbReference type="AlphaFoldDB" id="A0A9X2DSS3"/>
<dbReference type="InterPro" id="IPR013342">
    <property type="entry name" value="Mandelate_racemase_C"/>
</dbReference>
<dbReference type="Pfam" id="PF13378">
    <property type="entry name" value="MR_MLE_C"/>
    <property type="match status" value="1"/>
</dbReference>
<name>A0A9X2DSS3_9BACI</name>